<feature type="transmembrane region" description="Helical" evidence="7">
    <location>
        <begin position="173"/>
        <end position="190"/>
    </location>
</feature>
<dbReference type="GO" id="GO:0140359">
    <property type="term" value="F:ABC-type transporter activity"/>
    <property type="evidence" value="ECO:0007669"/>
    <property type="project" value="InterPro"/>
</dbReference>
<dbReference type="AlphaFoldDB" id="A0A8J3NK46"/>
<dbReference type="PANTHER" id="PTHR24221:SF654">
    <property type="entry name" value="ATP-BINDING CASSETTE SUB-FAMILY B MEMBER 6"/>
    <property type="match status" value="1"/>
</dbReference>
<dbReference type="InterPro" id="IPR003593">
    <property type="entry name" value="AAA+_ATPase"/>
</dbReference>
<keyword evidence="5 7" id="KW-1133">Transmembrane helix</keyword>
<dbReference type="PANTHER" id="PTHR24221">
    <property type="entry name" value="ATP-BINDING CASSETTE SUB-FAMILY B"/>
    <property type="match status" value="1"/>
</dbReference>
<dbReference type="GO" id="GO:0005886">
    <property type="term" value="C:plasma membrane"/>
    <property type="evidence" value="ECO:0007669"/>
    <property type="project" value="UniProtKB-SubCell"/>
</dbReference>
<dbReference type="InterPro" id="IPR003439">
    <property type="entry name" value="ABC_transporter-like_ATP-bd"/>
</dbReference>
<keyword evidence="3" id="KW-0547">Nucleotide-binding</keyword>
<feature type="domain" description="ABC transmembrane type-1" evidence="9">
    <location>
        <begin position="48"/>
        <end position="317"/>
    </location>
</feature>
<feature type="domain" description="ABC transporter" evidence="8">
    <location>
        <begin position="350"/>
        <end position="583"/>
    </location>
</feature>
<evidence type="ECO:0000256" key="4">
    <source>
        <dbReference type="ARBA" id="ARBA00022840"/>
    </source>
</evidence>
<gene>
    <name evidence="10" type="ORF">Cba03nite_54340</name>
</gene>
<dbReference type="PROSITE" id="PS50893">
    <property type="entry name" value="ABC_TRANSPORTER_2"/>
    <property type="match status" value="1"/>
</dbReference>
<dbReference type="CDD" id="cd07346">
    <property type="entry name" value="ABC_6TM_exporters"/>
    <property type="match status" value="1"/>
</dbReference>
<accession>A0A8J3NK46</accession>
<feature type="transmembrane region" description="Helical" evidence="7">
    <location>
        <begin position="32"/>
        <end position="57"/>
    </location>
</feature>
<name>A0A8J3NK46_9ACTN</name>
<dbReference type="GO" id="GO:0034040">
    <property type="term" value="F:ATPase-coupled lipid transmembrane transporter activity"/>
    <property type="evidence" value="ECO:0007669"/>
    <property type="project" value="TreeGrafter"/>
</dbReference>
<protein>
    <submittedName>
        <fullName evidence="10">ABC transporter ATP-binding protein</fullName>
    </submittedName>
</protein>
<organism evidence="10 11">
    <name type="scientific">Catellatospora bangladeshensis</name>
    <dbReference type="NCBI Taxonomy" id="310355"/>
    <lineage>
        <taxon>Bacteria</taxon>
        <taxon>Bacillati</taxon>
        <taxon>Actinomycetota</taxon>
        <taxon>Actinomycetes</taxon>
        <taxon>Micromonosporales</taxon>
        <taxon>Micromonosporaceae</taxon>
        <taxon>Catellatospora</taxon>
    </lineage>
</organism>
<evidence type="ECO:0000256" key="1">
    <source>
        <dbReference type="ARBA" id="ARBA00004651"/>
    </source>
</evidence>
<evidence type="ECO:0000256" key="2">
    <source>
        <dbReference type="ARBA" id="ARBA00022692"/>
    </source>
</evidence>
<keyword evidence="11" id="KW-1185">Reference proteome</keyword>
<dbReference type="Gene3D" id="3.40.50.300">
    <property type="entry name" value="P-loop containing nucleotide triphosphate hydrolases"/>
    <property type="match status" value="1"/>
</dbReference>
<evidence type="ECO:0000259" key="9">
    <source>
        <dbReference type="PROSITE" id="PS50929"/>
    </source>
</evidence>
<dbReference type="Gene3D" id="1.20.1560.10">
    <property type="entry name" value="ABC transporter type 1, transmembrane domain"/>
    <property type="match status" value="1"/>
</dbReference>
<evidence type="ECO:0000256" key="6">
    <source>
        <dbReference type="ARBA" id="ARBA00023136"/>
    </source>
</evidence>
<evidence type="ECO:0000256" key="7">
    <source>
        <dbReference type="SAM" id="Phobius"/>
    </source>
</evidence>
<comment type="subcellular location">
    <subcellularLocation>
        <location evidence="1">Cell membrane</location>
        <topology evidence="1">Multi-pass membrane protein</topology>
    </subcellularLocation>
</comment>
<dbReference type="InterPro" id="IPR011527">
    <property type="entry name" value="ABC1_TM_dom"/>
</dbReference>
<proteinExistence type="predicted"/>
<dbReference type="RefSeq" id="WP_203751838.1">
    <property type="nucleotide sequence ID" value="NZ_BONF01000033.1"/>
</dbReference>
<dbReference type="FunFam" id="3.40.50.300:FF:000218">
    <property type="entry name" value="Multidrug ABC transporter ATP-binding protein"/>
    <property type="match status" value="1"/>
</dbReference>
<dbReference type="SUPFAM" id="SSF90123">
    <property type="entry name" value="ABC transporter transmembrane region"/>
    <property type="match status" value="1"/>
</dbReference>
<evidence type="ECO:0000313" key="10">
    <source>
        <dbReference type="EMBL" id="GIF84085.1"/>
    </source>
</evidence>
<evidence type="ECO:0000256" key="5">
    <source>
        <dbReference type="ARBA" id="ARBA00022989"/>
    </source>
</evidence>
<dbReference type="SMART" id="SM00382">
    <property type="entry name" value="AAA"/>
    <property type="match status" value="1"/>
</dbReference>
<keyword evidence="4 10" id="KW-0067">ATP-binding</keyword>
<keyword evidence="2 7" id="KW-0812">Transmembrane</keyword>
<dbReference type="Proteomes" id="UP000601223">
    <property type="component" value="Unassembled WGS sequence"/>
</dbReference>
<feature type="transmembrane region" description="Helical" evidence="7">
    <location>
        <begin position="258"/>
        <end position="281"/>
    </location>
</feature>
<dbReference type="PROSITE" id="PS00211">
    <property type="entry name" value="ABC_TRANSPORTER_1"/>
    <property type="match status" value="1"/>
</dbReference>
<reference evidence="10 11" key="1">
    <citation type="submission" date="2021-01" db="EMBL/GenBank/DDBJ databases">
        <title>Whole genome shotgun sequence of Catellatospora bangladeshensis NBRC 107357.</title>
        <authorList>
            <person name="Komaki H."/>
            <person name="Tamura T."/>
        </authorList>
    </citation>
    <scope>NUCLEOTIDE SEQUENCE [LARGE SCALE GENOMIC DNA]</scope>
    <source>
        <strain evidence="10 11">NBRC 107357</strain>
    </source>
</reference>
<feature type="transmembrane region" description="Helical" evidence="7">
    <location>
        <begin position="69"/>
        <end position="91"/>
    </location>
</feature>
<dbReference type="Pfam" id="PF00664">
    <property type="entry name" value="ABC_membrane"/>
    <property type="match status" value="1"/>
</dbReference>
<dbReference type="PROSITE" id="PS50929">
    <property type="entry name" value="ABC_TM1F"/>
    <property type="match status" value="1"/>
</dbReference>
<dbReference type="InterPro" id="IPR027417">
    <property type="entry name" value="P-loop_NTPase"/>
</dbReference>
<feature type="transmembrane region" description="Helical" evidence="7">
    <location>
        <begin position="293"/>
        <end position="316"/>
    </location>
</feature>
<dbReference type="GO" id="GO:0005524">
    <property type="term" value="F:ATP binding"/>
    <property type="evidence" value="ECO:0007669"/>
    <property type="project" value="UniProtKB-KW"/>
</dbReference>
<sequence>MALAQHPLDHRYHGEHPVRTVAYLLREDRRRLALGVLAFGVKHSPTWLLPLVTANVIDVVVEHRPVAQLWWATAILLACLSLNYPFHVLFVRNHSGSVRRMGTRLRSALCRRMQELSIGYHSRSSAAVLQSKVIRDVEGIEQMVQQAGDVGVGALMMLLGGTVIIAVRAPLYLPIFLVLVPAAAFLVMSLRNRMRTDNESFRREVEGLSSRVAEMTTLIPITRAHGLERDALRRVDGTLDRVLRAGLRLDLLNGRFGALAWTQMQVLSVACLAGSALATYYGWTSTTAGDVVMLSAFFSTLTSSVMTLMSLGPVIVKGLESVRSVGEVLQAPDLEVNAGKTEVAEVRGAVSFEGVGFAYDGAAGTAVRDFTLAVAPGERIALVGPSGAGKSTILNLVIGFLRPSSGRILLDGRDMESLDLRTYRRFVSVVPQEPILFEGSIRENVTYGMADVSLERVRQALADANALDFVDQLTDGLDTVVGERGARLSGGQRQRLAIARALIRDPRVLILDEATSALDTHSESLIQQAMERLVAGRTVFVVAHRLSTIRNADRIVVMRDGCIEQIGTHAELLARPGTYATLAR</sequence>
<dbReference type="InterPro" id="IPR036640">
    <property type="entry name" value="ABC1_TM_sf"/>
</dbReference>
<evidence type="ECO:0000256" key="3">
    <source>
        <dbReference type="ARBA" id="ARBA00022741"/>
    </source>
</evidence>
<comment type="caution">
    <text evidence="10">The sequence shown here is derived from an EMBL/GenBank/DDBJ whole genome shotgun (WGS) entry which is preliminary data.</text>
</comment>
<dbReference type="InterPro" id="IPR017871">
    <property type="entry name" value="ABC_transporter-like_CS"/>
</dbReference>
<evidence type="ECO:0000313" key="11">
    <source>
        <dbReference type="Proteomes" id="UP000601223"/>
    </source>
</evidence>
<dbReference type="EMBL" id="BONF01000033">
    <property type="protein sequence ID" value="GIF84085.1"/>
    <property type="molecule type" value="Genomic_DNA"/>
</dbReference>
<dbReference type="InterPro" id="IPR039421">
    <property type="entry name" value="Type_1_exporter"/>
</dbReference>
<dbReference type="SUPFAM" id="SSF52540">
    <property type="entry name" value="P-loop containing nucleoside triphosphate hydrolases"/>
    <property type="match status" value="1"/>
</dbReference>
<feature type="transmembrane region" description="Helical" evidence="7">
    <location>
        <begin position="150"/>
        <end position="167"/>
    </location>
</feature>
<evidence type="ECO:0000259" key="8">
    <source>
        <dbReference type="PROSITE" id="PS50893"/>
    </source>
</evidence>
<dbReference type="GO" id="GO:0016887">
    <property type="term" value="F:ATP hydrolysis activity"/>
    <property type="evidence" value="ECO:0007669"/>
    <property type="project" value="InterPro"/>
</dbReference>
<keyword evidence="6 7" id="KW-0472">Membrane</keyword>
<dbReference type="Pfam" id="PF00005">
    <property type="entry name" value="ABC_tran"/>
    <property type="match status" value="1"/>
</dbReference>